<sequence>MTTTTHIWETPRSTTIATAYNGLLATLVGETDNISVDTTYSEGKHVVVFRIVRCVQPWLGRQPKCFGIRDAESRNSGMLLTYDECVYDGDLVGIHIDMAQRIATVSVNGVQGAPTKFEYDNAKILVVLSNSGVRTAEIVPHLCNSAE</sequence>
<name>A0A7S7YG62_9VIRU</name>
<evidence type="ECO:0000313" key="2">
    <source>
        <dbReference type="Proteomes" id="UP001162098"/>
    </source>
</evidence>
<keyword evidence="2" id="KW-1185">Reference proteome</keyword>
<proteinExistence type="predicted"/>
<dbReference type="Proteomes" id="UP001162098">
    <property type="component" value="Segment"/>
</dbReference>
<reference evidence="1 2" key="1">
    <citation type="submission" date="2020-09" db="EMBL/GenBank/DDBJ databases">
        <authorList>
            <person name="Zhang R."/>
            <person name="Garcia K."/>
            <person name="Ogata H."/>
        </authorList>
    </citation>
    <scope>NUCLEOTIDE SEQUENCE [LARGE SCALE GENOMIC DNA]</scope>
    <source>
        <strain evidence="2">stheno</strain>
    </source>
</reference>
<dbReference type="KEGG" id="vg:80543803"/>
<dbReference type="EMBL" id="MW018138">
    <property type="protein sequence ID" value="QPB44607.1"/>
    <property type="molecule type" value="Genomic_DNA"/>
</dbReference>
<organism evidence="1 2">
    <name type="scientific">Medusavirus stheno T3</name>
    <dbReference type="NCBI Taxonomy" id="3069717"/>
    <lineage>
        <taxon>Viruses</taxon>
        <taxon>Varidnaviria</taxon>
        <taxon>Bamfordvirae</taxon>
        <taxon>Nucleocytoviricota</taxon>
        <taxon>Megaviricetes</taxon>
        <taxon>Mamonoviridae</taxon>
        <taxon>Medusavirus</taxon>
        <taxon>Medusavirus sthenus</taxon>
    </lineage>
</organism>
<protein>
    <submittedName>
        <fullName evidence="1">Uncharacterized protein</fullName>
    </submittedName>
</protein>
<evidence type="ECO:0000313" key="1">
    <source>
        <dbReference type="EMBL" id="QPB44607.1"/>
    </source>
</evidence>
<accession>A0A7S7YG62</accession>